<evidence type="ECO:0000313" key="19">
    <source>
        <dbReference type="Proteomes" id="UP000298493"/>
    </source>
</evidence>
<gene>
    <name evidence="18" type="ORF">E6O75_ATG01640</name>
</gene>
<keyword evidence="8" id="KW-0325">Glycoprotein</keyword>
<sequence length="898" mass="100228">MLAHTTPALAALLYFAPIASAAWVADSFLETLRSPRPFHAQSSPERNKTCVAESYNDPKIDDAKNILQAIHDCNSGGHVIFAERQKYTIASPMNLTGLTAMDLDIQGTLSFPSTNLTYWQNASFDLKYQNATSFFILGGHDINVYGSGTIQGNGQAWWDAFVKDKALKRPVLFAIVGLEKGSVSGISMRNSPLWHNVIVNSSDVVYSGLQLRSTSSNGNFEKNTDGWDVYRSERVTIENSTVTNGDDCVSLKPNSTSILVQNLICNGTHGISVGSLGQYVSQTDYVEDVLVRNISMFNSSEGARIKVWSDSYSEKSATLTGGGGRGLVKNVTYDGMFLDNVDYGLTITQCYGQDDEEKCFRHPYCSKSCQKAHWVEHKKDCKSPYMKSTWSPAWYVEKRTPTFIGNGPPVVSFGGAKYLWGNMPAIDVLALGQNEGPDHANDLNLLFAASGDFRNVIKTVAEVPDAYNKALTLTLNDRDLDIVARNTIMLILLLAVEDTATAVDCVLHVWYSAQIEKSHMELLNSAVRPLIEDMWHKIAEKSENILLAKTWSWGTKSVRLVLSKKAWEATLSYFSLPTALTSQRAHDLRTAITLAPQRKDHVDRHLFSQTPTQRVCFMKYRRDGILLPFGSSRQSYNVPNPTFFQTADVWPLKDSADPADGWETKDVMATPMGDLLNDAYGKLYFYVKDVLTSFRRRIQTMKISFNLYQEDAKSLTDYLSPGTFSRIEVSNICDRTYLGLAATISYFSPLLESPAVNPHATLITLFMNALEEEFMNSGDERNKDVMTKELKLICEYAGKPSKITANDPSFLQLSFSKSLVRDKEKYLEKYMDASQAALVMQMTGSRLRSPNKIVKKWPAALKLGPKQAGAKEEFNAAMASKLSGMECYLEWQRVDKTF</sequence>
<evidence type="ECO:0000256" key="12">
    <source>
        <dbReference type="ARBA" id="ARBA00041604"/>
    </source>
</evidence>
<evidence type="ECO:0000256" key="5">
    <source>
        <dbReference type="ARBA" id="ARBA00022737"/>
    </source>
</evidence>
<dbReference type="SMART" id="SM00710">
    <property type="entry name" value="PbH1"/>
    <property type="match status" value="4"/>
</dbReference>
<dbReference type="GO" id="GO:0004650">
    <property type="term" value="F:polygalacturonase activity"/>
    <property type="evidence" value="ECO:0007669"/>
    <property type="project" value="InterPro"/>
</dbReference>
<evidence type="ECO:0000256" key="15">
    <source>
        <dbReference type="RuleBase" id="RU361169"/>
    </source>
</evidence>
<keyword evidence="7" id="KW-1015">Disulfide bond</keyword>
<evidence type="ECO:0000256" key="4">
    <source>
        <dbReference type="ARBA" id="ARBA00022729"/>
    </source>
</evidence>
<comment type="catalytic activity">
    <reaction evidence="14">
        <text>[(1-&gt;4)-alpha-D-galacturonosyl](n) + H2O = alpha-D-galacturonate + [(1-&gt;4)-alpha-D-galacturonosyl](n-1)</text>
        <dbReference type="Rhea" id="RHEA:14117"/>
        <dbReference type="Rhea" id="RHEA-COMP:14570"/>
        <dbReference type="Rhea" id="RHEA-COMP:14572"/>
        <dbReference type="ChEBI" id="CHEBI:15377"/>
        <dbReference type="ChEBI" id="CHEBI:58658"/>
        <dbReference type="ChEBI" id="CHEBI:140523"/>
        <dbReference type="EC" id="3.2.1.67"/>
    </reaction>
</comment>
<evidence type="ECO:0000259" key="17">
    <source>
        <dbReference type="Pfam" id="PF14737"/>
    </source>
</evidence>
<keyword evidence="6 15" id="KW-0378">Hydrolase</keyword>
<dbReference type="GO" id="GO:0047911">
    <property type="term" value="F:galacturan 1,4-alpha-galacturonidase activity"/>
    <property type="evidence" value="ECO:0007669"/>
    <property type="project" value="UniProtKB-EC"/>
</dbReference>
<dbReference type="SUPFAM" id="SSF144232">
    <property type="entry name" value="HIT/MYND zinc finger-like"/>
    <property type="match status" value="1"/>
</dbReference>
<evidence type="ECO:0000256" key="7">
    <source>
        <dbReference type="ARBA" id="ARBA00023157"/>
    </source>
</evidence>
<keyword evidence="4 16" id="KW-0732">Signal</keyword>
<evidence type="ECO:0000256" key="10">
    <source>
        <dbReference type="ARBA" id="ARBA00023316"/>
    </source>
</evidence>
<dbReference type="PANTHER" id="PTHR31736:SF14">
    <property type="entry name" value="EXOPOLYGALACTURONASE X-1-RELATED"/>
    <property type="match status" value="1"/>
</dbReference>
<dbReference type="InterPro" id="IPR000743">
    <property type="entry name" value="Glyco_hydro_28"/>
</dbReference>
<feature type="domain" description="DUF4470" evidence="17">
    <location>
        <begin position="419"/>
        <end position="515"/>
    </location>
</feature>
<evidence type="ECO:0000256" key="9">
    <source>
        <dbReference type="ARBA" id="ARBA00023295"/>
    </source>
</evidence>
<dbReference type="InterPro" id="IPR027974">
    <property type="entry name" value="DUF4470"/>
</dbReference>
<evidence type="ECO:0000256" key="3">
    <source>
        <dbReference type="ARBA" id="ARBA00022525"/>
    </source>
</evidence>
<accession>A0A4Z1NIH5</accession>
<dbReference type="InterPro" id="IPR012334">
    <property type="entry name" value="Pectin_lyas_fold"/>
</dbReference>
<evidence type="ECO:0000256" key="1">
    <source>
        <dbReference type="ARBA" id="ARBA00004613"/>
    </source>
</evidence>
<dbReference type="EMBL" id="SNSC02000025">
    <property type="protein sequence ID" value="TID13662.1"/>
    <property type="molecule type" value="Genomic_DNA"/>
</dbReference>
<evidence type="ECO:0000256" key="2">
    <source>
        <dbReference type="ARBA" id="ARBA00008834"/>
    </source>
</evidence>
<dbReference type="GO" id="GO:0045490">
    <property type="term" value="P:pectin catabolic process"/>
    <property type="evidence" value="ECO:0007669"/>
    <property type="project" value="UniProtKB-ARBA"/>
</dbReference>
<keyword evidence="19" id="KW-1185">Reference proteome</keyword>
<dbReference type="Proteomes" id="UP000298493">
    <property type="component" value="Unassembled WGS sequence"/>
</dbReference>
<dbReference type="AlphaFoldDB" id="A0A4Z1NIH5"/>
<evidence type="ECO:0000256" key="13">
    <source>
        <dbReference type="ARBA" id="ARBA00043142"/>
    </source>
</evidence>
<dbReference type="SUPFAM" id="SSF51126">
    <property type="entry name" value="Pectin lyase-like"/>
    <property type="match status" value="1"/>
</dbReference>
<dbReference type="InterPro" id="IPR011050">
    <property type="entry name" value="Pectin_lyase_fold/virulence"/>
</dbReference>
<keyword evidence="3" id="KW-0964">Secreted</keyword>
<dbReference type="GO" id="GO:0005576">
    <property type="term" value="C:extracellular region"/>
    <property type="evidence" value="ECO:0007669"/>
    <property type="project" value="UniProtKB-SubCell"/>
</dbReference>
<reference evidence="18 19" key="1">
    <citation type="submission" date="2019-04" db="EMBL/GenBank/DDBJ databases">
        <title>High contiguity whole genome sequence and gene annotation resource for two Venturia nashicola isolates.</title>
        <authorList>
            <person name="Prokchorchik M."/>
            <person name="Won K."/>
            <person name="Lee Y."/>
            <person name="Choi E.D."/>
            <person name="Segonzac C."/>
            <person name="Sohn K.H."/>
        </authorList>
    </citation>
    <scope>NUCLEOTIDE SEQUENCE [LARGE SCALE GENOMIC DNA]</scope>
    <source>
        <strain evidence="18 19">PRI2</strain>
    </source>
</reference>
<evidence type="ECO:0000256" key="8">
    <source>
        <dbReference type="ARBA" id="ARBA00023180"/>
    </source>
</evidence>
<dbReference type="InterPro" id="IPR006626">
    <property type="entry name" value="PbH1"/>
</dbReference>
<comment type="caution">
    <text evidence="18">The sequence shown here is derived from an EMBL/GenBank/DDBJ whole genome shotgun (WGS) entry which is preliminary data.</text>
</comment>
<dbReference type="PANTHER" id="PTHR31736">
    <property type="match status" value="1"/>
</dbReference>
<dbReference type="GO" id="GO:0071555">
    <property type="term" value="P:cell wall organization"/>
    <property type="evidence" value="ECO:0007669"/>
    <property type="project" value="UniProtKB-KW"/>
</dbReference>
<comment type="subcellular location">
    <subcellularLocation>
        <location evidence="1">Secreted</location>
    </subcellularLocation>
</comment>
<dbReference type="Gene3D" id="2.160.20.10">
    <property type="entry name" value="Single-stranded right-handed beta-helix, Pectin lyase-like"/>
    <property type="match status" value="1"/>
</dbReference>
<name>A0A4Z1NIH5_9PEZI</name>
<feature type="signal peptide" evidence="16">
    <location>
        <begin position="1"/>
        <end position="21"/>
    </location>
</feature>
<proteinExistence type="inferred from homology"/>
<dbReference type="STRING" id="86259.A0A4Z1NIH5"/>
<evidence type="ECO:0000256" key="6">
    <source>
        <dbReference type="ARBA" id="ARBA00022801"/>
    </source>
</evidence>
<evidence type="ECO:0000313" key="18">
    <source>
        <dbReference type="EMBL" id="TID13662.1"/>
    </source>
</evidence>
<dbReference type="EC" id="3.2.1.67" evidence="11"/>
<protein>
    <recommendedName>
        <fullName evidence="11">galacturonan 1,4-alpha-galacturonidase</fullName>
        <ecNumber evidence="11">3.2.1.67</ecNumber>
    </recommendedName>
    <alternativeName>
        <fullName evidence="13">Galacturan 1,4-alpha-galacturonidase</fullName>
    </alternativeName>
    <alternativeName>
        <fullName evidence="12">Poly(1,4-alpha-D-galacturonide)galacturonohydrolase</fullName>
    </alternativeName>
</protein>
<dbReference type="Pfam" id="PF14737">
    <property type="entry name" value="DUF4470"/>
    <property type="match status" value="1"/>
</dbReference>
<keyword evidence="10" id="KW-0961">Cell wall biogenesis/degradation</keyword>
<keyword evidence="5" id="KW-0677">Repeat</keyword>
<feature type="chain" id="PRO_5021351769" description="galacturonan 1,4-alpha-galacturonidase" evidence="16">
    <location>
        <begin position="22"/>
        <end position="898"/>
    </location>
</feature>
<organism evidence="18 19">
    <name type="scientific">Venturia nashicola</name>
    <dbReference type="NCBI Taxonomy" id="86259"/>
    <lineage>
        <taxon>Eukaryota</taxon>
        <taxon>Fungi</taxon>
        <taxon>Dikarya</taxon>
        <taxon>Ascomycota</taxon>
        <taxon>Pezizomycotina</taxon>
        <taxon>Dothideomycetes</taxon>
        <taxon>Pleosporomycetidae</taxon>
        <taxon>Venturiales</taxon>
        <taxon>Venturiaceae</taxon>
        <taxon>Venturia</taxon>
    </lineage>
</organism>
<evidence type="ECO:0000256" key="14">
    <source>
        <dbReference type="ARBA" id="ARBA00048766"/>
    </source>
</evidence>
<dbReference type="Pfam" id="PF00295">
    <property type="entry name" value="Glyco_hydro_28"/>
    <property type="match status" value="1"/>
</dbReference>
<keyword evidence="9 15" id="KW-0326">Glycosidase</keyword>
<evidence type="ECO:0000256" key="11">
    <source>
        <dbReference type="ARBA" id="ARBA00038933"/>
    </source>
</evidence>
<comment type="similarity">
    <text evidence="2 15">Belongs to the glycosyl hydrolase 28 family.</text>
</comment>
<evidence type="ECO:0000256" key="16">
    <source>
        <dbReference type="SAM" id="SignalP"/>
    </source>
</evidence>